<organism evidence="2 3">
    <name type="scientific">Pigmentiphaga aceris</name>
    <dbReference type="NCBI Taxonomy" id="1940612"/>
    <lineage>
        <taxon>Bacteria</taxon>
        <taxon>Pseudomonadati</taxon>
        <taxon>Pseudomonadota</taxon>
        <taxon>Betaproteobacteria</taxon>
        <taxon>Burkholderiales</taxon>
        <taxon>Alcaligenaceae</taxon>
        <taxon>Pigmentiphaga</taxon>
    </lineage>
</organism>
<keyword evidence="3" id="KW-1185">Reference proteome</keyword>
<protein>
    <submittedName>
        <fullName evidence="2">DUF4214 domain-containing protein</fullName>
    </submittedName>
</protein>
<gene>
    <name evidence="2" type="ORF">FXN63_03210</name>
</gene>
<evidence type="ECO:0000259" key="1">
    <source>
        <dbReference type="Pfam" id="PF13946"/>
    </source>
</evidence>
<accession>A0A5C0AW85</accession>
<dbReference type="InterPro" id="IPR025282">
    <property type="entry name" value="DUF4214"/>
</dbReference>
<reference evidence="2 3" key="1">
    <citation type="submission" date="2019-08" db="EMBL/GenBank/DDBJ databases">
        <title>Amphibian skin-associated Pigmentiphaga: genome sequence and occurrence across geography and hosts.</title>
        <authorList>
            <person name="Bletz M.C."/>
            <person name="Bunk B."/>
            <person name="Sproeer C."/>
            <person name="Biwer P."/>
            <person name="Reiter S."/>
            <person name="Rabemananjara F.C.E."/>
            <person name="Schulz S."/>
            <person name="Overmann J."/>
            <person name="Vences M."/>
        </authorList>
    </citation>
    <scope>NUCLEOTIDE SEQUENCE [LARGE SCALE GENOMIC DNA]</scope>
    <source>
        <strain evidence="2 3">Mada1488</strain>
    </source>
</reference>
<dbReference type="KEGG" id="pacr:FXN63_03210"/>
<evidence type="ECO:0000313" key="2">
    <source>
        <dbReference type="EMBL" id="QEI04961.1"/>
    </source>
</evidence>
<dbReference type="Proteomes" id="UP000325161">
    <property type="component" value="Chromosome"/>
</dbReference>
<name>A0A5C0AW85_9BURK</name>
<sequence>MDESITTHQHTVAWLYAALLDRAPDAGGMQFWAAAMANGASLTDITAGILGGAEARSVYPPGQSAVDFVSTLYRILFDREPDPSGVAFWANALAAQGAPGAAANAWLVKQILDISSQPLGPRPDGMSEADYARTLADRAVLANKAEAGVYFATVLGSDDIALAKQMLAKVTADPASVQAAIDIATGTPSPEQPQPPLLPAAPIITSPALTKDANPVLSGESAAGTTVKVIVGGATYLVAAADGTWHLDLTTAVPTEGTLALNANGDNVVSAVAMGAGGESTATTQTLVIDTTLPQAPVITSAAVTHIEAPVITGTAEIGDAVIVSVGGATYELVAVDGTWEVDLATASPISGTLALDNHGANPVSVIAIDAAGNVSLPGTQLLDIDPNHAPQPSITRADSVADIQQKFADYAGTIALVDAAGLSSEQWSAVAAAIGKVGSGNITGAMVLASDVASGDALALLAKYSGSAATLDASVHSLAVVQTLAADARVATLTDLSFALADAAPGSLASLVTKAPDAVIDVTAASTGALNSLADLITSPGSLALTGTLALAAAVPVDAMESLLSRYTGQDIHIVGTDTSAAQQALVNSHLDRVADGSISGSWSLTAEAVDAGADVFFAKLDPAVALSILFGDLSAAQRESLGLHLRTHTVPAATTLVSAAPVVASALSADALDGWLKTGSLAVDATDLSTDGWRVLVDRIDSIPAAGLSGAISIPTGFSTDAILALLDRYSGTSAQVDVAGMAAADLALLQPVLGKLSGSGLLNLSLDLGNALMTDSLSSALFARASGVHADATSATIDELRMLGNSPERLVDGGITGTVTVNKDLNLNQQLNLLRAKLSGDAQIAAEVTNLDVSALRALVLRADQLVGGVMTGGMHLNSQLTASEIKVLIDHFGGTFISAHATGMSAATIADMAASFEKFFGITGTLTMPGTVPIEQVVGLLSTYTDANATIASPTYAIADLDQLASNAKVSSLSAPLVNIVSVDGNTSAQLGRILAKSQSAKLDNASGDSTILPVLLANLGTIATGGITNWGASDRIALDHDTLLPASFTTFVGKLATDIKFSVNAAQMDADQVVALFQQSGKVAALSNLSVPEGAFARMHDDVAPLFMLQTGIHADLTGARNAQLNKVSQFIFHLADNGLTGTFTLTESLDATALDRLLSKSAVAANVTVDTTRMDSAQVNAVLAHLDKADTIISLSVTADSPLLADPDVLASLLSGGSNIAVDLQGASQAVIDVVLNNLQSVADGGLQHANLTMSAATWQGLDAAQLSAKLSIDAVVRVQGSAANETLDFTQMTRPFTVNAGAGADTIRLGGGVSTVVLGGRSDTKAVDFNSNTAPPTGIDSLLGVHNGVKMQLSQEVGAYINGVALQAGAVVKPAWSSMTVSAGTTFADIYALATSVNGLTPASTASEVIVRGIQYTQGGVGHAIIFVNDGVAGIDENDFFVHVVGGGLMQLTM</sequence>
<dbReference type="OrthoDB" id="480426at2"/>
<dbReference type="Pfam" id="PF13946">
    <property type="entry name" value="DUF4214"/>
    <property type="match status" value="1"/>
</dbReference>
<feature type="domain" description="DUF4214" evidence="1">
    <location>
        <begin position="6"/>
        <end position="55"/>
    </location>
</feature>
<dbReference type="EMBL" id="CP043046">
    <property type="protein sequence ID" value="QEI04961.1"/>
    <property type="molecule type" value="Genomic_DNA"/>
</dbReference>
<dbReference type="Gene3D" id="2.60.40.10">
    <property type="entry name" value="Immunoglobulins"/>
    <property type="match status" value="2"/>
</dbReference>
<dbReference type="InterPro" id="IPR013783">
    <property type="entry name" value="Ig-like_fold"/>
</dbReference>
<evidence type="ECO:0000313" key="3">
    <source>
        <dbReference type="Proteomes" id="UP000325161"/>
    </source>
</evidence>
<proteinExistence type="predicted"/>
<dbReference type="RefSeq" id="WP_148812786.1">
    <property type="nucleotide sequence ID" value="NZ_CP043046.1"/>
</dbReference>